<feature type="compositionally biased region" description="Polar residues" evidence="1">
    <location>
        <begin position="1"/>
        <end position="12"/>
    </location>
</feature>
<dbReference type="Proteomes" id="UP000007564">
    <property type="component" value="Chromosome"/>
</dbReference>
<protein>
    <submittedName>
        <fullName evidence="2">Uncharacterized protein</fullName>
    </submittedName>
</protein>
<dbReference type="AlphaFoldDB" id="A0A0C6P038"/>
<sequence>MKASNDTPSSKPSAPRRDEAPAPRKPRPRVEQADGSPGESGAIANPMPGLSPQNTPGMDRWSDNDFEAVWRRATREL</sequence>
<proteinExistence type="predicted"/>
<dbReference type="GeneID" id="56478965"/>
<dbReference type="RefSeq" id="WP_003811341.1">
    <property type="nucleotide sequence ID" value="NC_019382.1"/>
</dbReference>
<dbReference type="HOGENOM" id="CLU_2631115_0_0_4"/>
<accession>A0A0C6P038</accession>
<feature type="compositionally biased region" description="Basic and acidic residues" evidence="1">
    <location>
        <begin position="15"/>
        <end position="32"/>
    </location>
</feature>
<organism evidence="2 3">
    <name type="scientific">Bordetella bronchiseptica 253</name>
    <dbReference type="NCBI Taxonomy" id="568707"/>
    <lineage>
        <taxon>Bacteria</taxon>
        <taxon>Pseudomonadati</taxon>
        <taxon>Pseudomonadota</taxon>
        <taxon>Betaproteobacteria</taxon>
        <taxon>Burkholderiales</taxon>
        <taxon>Alcaligenaceae</taxon>
        <taxon>Bordetella</taxon>
    </lineage>
</organism>
<dbReference type="OrthoDB" id="8661662at2"/>
<name>A0A0C6P038_BORBO</name>
<gene>
    <name evidence="2" type="ORF">BN112_0657</name>
</gene>
<reference evidence="2 3" key="1">
    <citation type="journal article" date="2012" name="BMC Genomics">
        <title>Comparative genomics of the classical Bordetella subspecies: the evolution and exchange of virulence-associated diversity amongst closely related pathogens.</title>
        <authorList>
            <person name="Park J."/>
            <person name="Zhang Y."/>
            <person name="Buboltz A.M."/>
            <person name="Zhang X."/>
            <person name="Schuster S.C."/>
            <person name="Ahuja U."/>
            <person name="Liu M."/>
            <person name="Miller J.F."/>
            <person name="Sebaihia M."/>
            <person name="Bentley S.D."/>
            <person name="Parkhill J."/>
            <person name="Harvill E.T."/>
        </authorList>
    </citation>
    <scope>NUCLEOTIDE SEQUENCE [LARGE SCALE GENOMIC DNA]</scope>
    <source>
        <strain evidence="2 3">253</strain>
    </source>
</reference>
<feature type="region of interest" description="Disordered" evidence="1">
    <location>
        <begin position="1"/>
        <end position="63"/>
    </location>
</feature>
<dbReference type="EMBL" id="HE965806">
    <property type="protein sequence ID" value="CCJ52575.1"/>
    <property type="molecule type" value="Genomic_DNA"/>
</dbReference>
<evidence type="ECO:0000256" key="1">
    <source>
        <dbReference type="SAM" id="MobiDB-lite"/>
    </source>
</evidence>
<dbReference type="KEGG" id="bbh:BN112_0657"/>
<evidence type="ECO:0000313" key="2">
    <source>
        <dbReference type="EMBL" id="CCJ52575.1"/>
    </source>
</evidence>
<evidence type="ECO:0000313" key="3">
    <source>
        <dbReference type="Proteomes" id="UP000007564"/>
    </source>
</evidence>